<organism evidence="2 3">
    <name type="scientific">Haloarcula rubra</name>
    <dbReference type="NCBI Taxonomy" id="2487747"/>
    <lineage>
        <taxon>Archaea</taxon>
        <taxon>Methanobacteriati</taxon>
        <taxon>Methanobacteriota</taxon>
        <taxon>Stenosarchaea group</taxon>
        <taxon>Halobacteria</taxon>
        <taxon>Halobacteriales</taxon>
        <taxon>Haloarculaceae</taxon>
        <taxon>Haloarcula</taxon>
    </lineage>
</organism>
<dbReference type="Gene3D" id="3.40.50.300">
    <property type="entry name" value="P-loop containing nucleotide triphosphate hydrolases"/>
    <property type="match status" value="2"/>
</dbReference>
<dbReference type="AlphaFoldDB" id="A0AAW4PPP3"/>
<evidence type="ECO:0000313" key="3">
    <source>
        <dbReference type="Proteomes" id="UP001430377"/>
    </source>
</evidence>
<dbReference type="InterPro" id="IPR027417">
    <property type="entry name" value="P-loop_NTPase"/>
</dbReference>
<feature type="region of interest" description="Disordered" evidence="1">
    <location>
        <begin position="185"/>
        <end position="214"/>
    </location>
</feature>
<feature type="compositionally biased region" description="Acidic residues" evidence="1">
    <location>
        <begin position="249"/>
        <end position="258"/>
    </location>
</feature>
<accession>A0AAW4PPP3</accession>
<feature type="region of interest" description="Disordered" evidence="1">
    <location>
        <begin position="376"/>
        <end position="422"/>
    </location>
</feature>
<dbReference type="Proteomes" id="UP001430377">
    <property type="component" value="Unassembled WGS sequence"/>
</dbReference>
<dbReference type="NCBIfam" id="NF045487">
    <property type="entry name" value="ASRP"/>
    <property type="match status" value="1"/>
</dbReference>
<keyword evidence="3" id="KW-1185">Reference proteome</keyword>
<evidence type="ECO:0000256" key="1">
    <source>
        <dbReference type="SAM" id="MobiDB-lite"/>
    </source>
</evidence>
<gene>
    <name evidence="2" type="ORF">EGH21_09110</name>
</gene>
<feature type="region of interest" description="Disordered" evidence="1">
    <location>
        <begin position="226"/>
        <end position="269"/>
    </location>
</feature>
<dbReference type="PANTHER" id="PTHR45615:SF80">
    <property type="entry name" value="GRIP DOMAIN-CONTAINING PROTEIN"/>
    <property type="match status" value="1"/>
</dbReference>
<protein>
    <submittedName>
        <fullName evidence="2">Chromosome segregation protein SMC</fullName>
    </submittedName>
</protein>
<reference evidence="2 3" key="1">
    <citation type="submission" date="2021-06" db="EMBL/GenBank/DDBJ databases">
        <title>Halomicroarcula sp. a new haloarchaeum isolated from saline soil.</title>
        <authorList>
            <person name="Duran-Viseras A."/>
            <person name="Sanchez-Porro C."/>
            <person name="Ventosa A."/>
        </authorList>
    </citation>
    <scope>NUCLEOTIDE SEQUENCE [LARGE SCALE GENOMIC DNA]</scope>
    <source>
        <strain evidence="2 3">F13</strain>
    </source>
</reference>
<dbReference type="PANTHER" id="PTHR45615">
    <property type="entry name" value="MYOSIN HEAVY CHAIN, NON-MUSCLE"/>
    <property type="match status" value="1"/>
</dbReference>
<dbReference type="SUPFAM" id="SSF52540">
    <property type="entry name" value="P-loop containing nucleoside triphosphate hydrolases"/>
    <property type="match status" value="1"/>
</dbReference>
<feature type="compositionally biased region" description="Basic and acidic residues" evidence="1">
    <location>
        <begin position="226"/>
        <end position="248"/>
    </location>
</feature>
<dbReference type="EMBL" id="RKLR01000003">
    <property type="protein sequence ID" value="MBX0323186.1"/>
    <property type="molecule type" value="Genomic_DNA"/>
</dbReference>
<evidence type="ECO:0000313" key="2">
    <source>
        <dbReference type="EMBL" id="MBX0323186.1"/>
    </source>
</evidence>
<proteinExistence type="predicted"/>
<name>A0AAW4PPP3_9EURY</name>
<sequence length="654" mass="75531">MATPEEITNTARFSVENIGGIDEAELDISPGVTILSGKNATNRTSFLQSIMAAMGSRQATLKGDADEGSVTFEYEDEVYERTLKRTGDSIQFSGEGYLDDSEVADLFAFLLETNEARQSVARGDDLRDVIMRPVDTEAIKEEIRRLEQEKDDINDELANIESRKRDLPDLEQERNSLREQIAEKRDELAAKEEEIDESSHDIQESRREQEKLEERLDDLRSTRSDLESLRQRIESREESIRSLKQERSELEDELEELPETPMGDMDHLESEIERLREQRQSINNDISDLQSLIQYNEERLESEDYEVLGSIEGEAEAEDANGSVTEQLLDGDDETVVCWTCGSSVERDQIEETVDRLQRLREEKLNELSEIKDDLEDLKSDKREAEQKQRRREEVERKLADVESELEQRTEQVDSLKDQREELTEEVEELESAVEELESEDFEDILELHREANQLEFDIDRLESDLDDVSEEIEEIEEMVERADDLREERDELVDELTDKRTKVGQIETEAVEAFNEHMDAVLDILGYENLDRIWIERIERTVREGRRKVDKSAFELHIVRSTENGAAYEDTIDHLSESEREVVGLIFALAGYLVHDLHETVPFMLLDSLEAIDADRIAALVDYFADAAEFLVIALLEEDAQALDDDYTRVTTI</sequence>
<comment type="caution">
    <text evidence="2">The sequence shown here is derived from an EMBL/GenBank/DDBJ whole genome shotgun (WGS) entry which is preliminary data.</text>
</comment>
<dbReference type="RefSeq" id="WP_220618164.1">
    <property type="nucleotide sequence ID" value="NZ_RKLR01000003.1"/>
</dbReference>